<accession>A0ABV0WQE9</accession>
<dbReference type="InterPro" id="IPR048662">
    <property type="entry name" value="IntS11_C"/>
</dbReference>
<feature type="domain" description="Integrator complex subunit 11 C-terminal" evidence="1">
    <location>
        <begin position="32"/>
        <end position="123"/>
    </location>
</feature>
<evidence type="ECO:0000313" key="3">
    <source>
        <dbReference type="Proteomes" id="UP001444071"/>
    </source>
</evidence>
<sequence>PLPDPKKPRTMHGTLIMKENSLKLVSSEQALKELGLNEHQLRFTCRVQFQDPHSDSDTLHRIYTHLKSVLKDYTIQHLPDGTVMVESIVIKVSSSAEDANAKVLLLSWSYQDEDLGSYLSSLLKKGLPT</sequence>
<organism evidence="2 3">
    <name type="scientific">Xenotaenia resolanae</name>
    <dbReference type="NCBI Taxonomy" id="208358"/>
    <lineage>
        <taxon>Eukaryota</taxon>
        <taxon>Metazoa</taxon>
        <taxon>Chordata</taxon>
        <taxon>Craniata</taxon>
        <taxon>Vertebrata</taxon>
        <taxon>Euteleostomi</taxon>
        <taxon>Actinopterygii</taxon>
        <taxon>Neopterygii</taxon>
        <taxon>Teleostei</taxon>
        <taxon>Neoteleostei</taxon>
        <taxon>Acanthomorphata</taxon>
        <taxon>Ovalentaria</taxon>
        <taxon>Atherinomorphae</taxon>
        <taxon>Cyprinodontiformes</taxon>
        <taxon>Goodeidae</taxon>
        <taxon>Xenotaenia</taxon>
    </lineage>
</organism>
<comment type="caution">
    <text evidence="2">The sequence shown here is derived from an EMBL/GenBank/DDBJ whole genome shotgun (WGS) entry which is preliminary data.</text>
</comment>
<evidence type="ECO:0000313" key="2">
    <source>
        <dbReference type="EMBL" id="MEQ2270667.1"/>
    </source>
</evidence>
<keyword evidence="3" id="KW-1185">Reference proteome</keyword>
<gene>
    <name evidence="2" type="primary">CPSF3L</name>
    <name evidence="2" type="ORF">XENORESO_011426</name>
</gene>
<dbReference type="EMBL" id="JAHRIM010060298">
    <property type="protein sequence ID" value="MEQ2270667.1"/>
    <property type="molecule type" value="Genomic_DNA"/>
</dbReference>
<dbReference type="Pfam" id="PF21386">
    <property type="entry name" value="IntS11_C"/>
    <property type="match status" value="1"/>
</dbReference>
<dbReference type="Proteomes" id="UP001444071">
    <property type="component" value="Unassembled WGS sequence"/>
</dbReference>
<proteinExistence type="predicted"/>
<feature type="non-terminal residue" evidence="2">
    <location>
        <position position="1"/>
    </location>
</feature>
<name>A0ABV0WQE9_9TELE</name>
<reference evidence="2 3" key="1">
    <citation type="submission" date="2021-06" db="EMBL/GenBank/DDBJ databases">
        <authorList>
            <person name="Palmer J.M."/>
        </authorList>
    </citation>
    <scope>NUCLEOTIDE SEQUENCE [LARGE SCALE GENOMIC DNA]</scope>
    <source>
        <strain evidence="2 3">XR_2019</strain>
        <tissue evidence="2">Muscle</tissue>
    </source>
</reference>
<protein>
    <submittedName>
        <fullName evidence="2">Integrator complex subunit 11</fullName>
    </submittedName>
</protein>
<evidence type="ECO:0000259" key="1">
    <source>
        <dbReference type="Pfam" id="PF21386"/>
    </source>
</evidence>